<keyword evidence="2" id="KW-0408">Iron</keyword>
<dbReference type="GeneID" id="28764382"/>
<dbReference type="EMBL" id="KV441552">
    <property type="protein sequence ID" value="OAG05888.1"/>
    <property type="molecule type" value="Genomic_DNA"/>
</dbReference>
<keyword evidence="3" id="KW-0472">Membrane</keyword>
<dbReference type="InterPro" id="IPR002401">
    <property type="entry name" value="Cyt_P450_E_grp-I"/>
</dbReference>
<organism evidence="4 5">
    <name type="scientific">Paraphaeosphaeria sporulosa</name>
    <dbReference type="NCBI Taxonomy" id="1460663"/>
    <lineage>
        <taxon>Eukaryota</taxon>
        <taxon>Fungi</taxon>
        <taxon>Dikarya</taxon>
        <taxon>Ascomycota</taxon>
        <taxon>Pezizomycotina</taxon>
        <taxon>Dothideomycetes</taxon>
        <taxon>Pleosporomycetidae</taxon>
        <taxon>Pleosporales</taxon>
        <taxon>Massarineae</taxon>
        <taxon>Didymosphaeriaceae</taxon>
        <taxon>Paraphaeosphaeria</taxon>
    </lineage>
</organism>
<keyword evidence="3" id="KW-1133">Transmembrane helix</keyword>
<dbReference type="PANTHER" id="PTHR24305:SF166">
    <property type="entry name" value="CYTOCHROME P450 12A4, MITOCHONDRIAL-RELATED"/>
    <property type="match status" value="1"/>
</dbReference>
<dbReference type="Proteomes" id="UP000077069">
    <property type="component" value="Unassembled WGS sequence"/>
</dbReference>
<dbReference type="SUPFAM" id="SSF48264">
    <property type="entry name" value="Cytochrome P450"/>
    <property type="match status" value="1"/>
</dbReference>
<sequence>MIAIARVVINSVAAYLAFWVVRAIYRLFFHPLSRYPGSKVAAVSKPWYEWYWNFHHKGMLVFEIERLHERLGPVVRIGPNDLHINDPEVFREMTKVGCHFTKDPEFYSFITFPGTSIGEVDPNLHKIRRQVLTPAFSPQRVQYLAPMVKTKVDRLLERFNSFASQSQPVNMFKASKAFTMDIISDIVLGKELGCIDNPEFKNQFIEYLHASFASGWIGTAFPNFLKFSLAFPIFPIPIMEFRNTEFNRSVVIDMLLDPASAKDHSTLNAAQLAEEVIMLLAAGNDTASDAIIVGIYQTLRNLSICQKLNQELLAAFPDITEEITYEKAKRLPYLTAIVKEAIRYSNPLPGKAPRVVPPGGFNLYGHTLPAKTILITSAYLLNRHPSVFPDGKNFKPERWLTESSDHFDKYMASFYRGTRQCLGKE</sequence>
<protein>
    <submittedName>
        <fullName evidence="4">Cytochrome P450</fullName>
    </submittedName>
</protein>
<evidence type="ECO:0000256" key="2">
    <source>
        <dbReference type="PIRSR" id="PIRSR602401-1"/>
    </source>
</evidence>
<keyword evidence="2" id="KW-0349">Heme</keyword>
<dbReference type="InParanoid" id="A0A177CGD8"/>
<evidence type="ECO:0000313" key="4">
    <source>
        <dbReference type="EMBL" id="OAG05888.1"/>
    </source>
</evidence>
<comment type="similarity">
    <text evidence="1">Belongs to the cytochrome P450 family.</text>
</comment>
<dbReference type="InterPro" id="IPR036396">
    <property type="entry name" value="Cyt_P450_sf"/>
</dbReference>
<dbReference type="Pfam" id="PF00067">
    <property type="entry name" value="p450"/>
    <property type="match status" value="1"/>
</dbReference>
<name>A0A177CGD8_9PLEO</name>
<dbReference type="GO" id="GO:0004497">
    <property type="term" value="F:monooxygenase activity"/>
    <property type="evidence" value="ECO:0007669"/>
    <property type="project" value="InterPro"/>
</dbReference>
<gene>
    <name evidence="4" type="ORF">CC84DRAFT_1187002</name>
</gene>
<proteinExistence type="inferred from homology"/>
<dbReference type="InterPro" id="IPR001128">
    <property type="entry name" value="Cyt_P450"/>
</dbReference>
<dbReference type="OrthoDB" id="3945418at2759"/>
<dbReference type="STRING" id="1460663.A0A177CGD8"/>
<dbReference type="CDD" id="cd11062">
    <property type="entry name" value="CYP58-like"/>
    <property type="match status" value="1"/>
</dbReference>
<comment type="cofactor">
    <cofactor evidence="2">
        <name>heme</name>
        <dbReference type="ChEBI" id="CHEBI:30413"/>
    </cofactor>
</comment>
<keyword evidence="5" id="KW-1185">Reference proteome</keyword>
<reference evidence="4 5" key="1">
    <citation type="submission" date="2016-05" db="EMBL/GenBank/DDBJ databases">
        <title>Comparative analysis of secretome profiles of manganese(II)-oxidizing ascomycete fungi.</title>
        <authorList>
            <consortium name="DOE Joint Genome Institute"/>
            <person name="Zeiner C.A."/>
            <person name="Purvine S.O."/>
            <person name="Zink E.M."/>
            <person name="Wu S."/>
            <person name="Pasa-Tolic L."/>
            <person name="Chaput D.L."/>
            <person name="Haridas S."/>
            <person name="Grigoriev I.V."/>
            <person name="Santelli C.M."/>
            <person name="Hansel C.M."/>
        </authorList>
    </citation>
    <scope>NUCLEOTIDE SEQUENCE [LARGE SCALE GENOMIC DNA]</scope>
    <source>
        <strain evidence="4 5">AP3s5-JAC2a</strain>
    </source>
</reference>
<keyword evidence="3" id="KW-0812">Transmembrane</keyword>
<dbReference type="GO" id="GO:0020037">
    <property type="term" value="F:heme binding"/>
    <property type="evidence" value="ECO:0007669"/>
    <property type="project" value="InterPro"/>
</dbReference>
<dbReference type="InterPro" id="IPR050121">
    <property type="entry name" value="Cytochrome_P450_monoxygenase"/>
</dbReference>
<dbReference type="GO" id="GO:0005506">
    <property type="term" value="F:iron ion binding"/>
    <property type="evidence" value="ECO:0007669"/>
    <property type="project" value="InterPro"/>
</dbReference>
<dbReference type="PANTHER" id="PTHR24305">
    <property type="entry name" value="CYTOCHROME P450"/>
    <property type="match status" value="1"/>
</dbReference>
<evidence type="ECO:0000256" key="1">
    <source>
        <dbReference type="ARBA" id="ARBA00010617"/>
    </source>
</evidence>
<dbReference type="AlphaFoldDB" id="A0A177CGD8"/>
<dbReference type="RefSeq" id="XP_018036253.1">
    <property type="nucleotide sequence ID" value="XM_018180896.1"/>
</dbReference>
<feature type="binding site" description="axial binding residue" evidence="2">
    <location>
        <position position="421"/>
    </location>
    <ligand>
        <name>heme</name>
        <dbReference type="ChEBI" id="CHEBI:30413"/>
    </ligand>
    <ligandPart>
        <name>Fe</name>
        <dbReference type="ChEBI" id="CHEBI:18248"/>
    </ligandPart>
</feature>
<dbReference type="Gene3D" id="1.10.630.10">
    <property type="entry name" value="Cytochrome P450"/>
    <property type="match status" value="1"/>
</dbReference>
<dbReference type="PRINTS" id="PR00463">
    <property type="entry name" value="EP450I"/>
</dbReference>
<feature type="transmembrane region" description="Helical" evidence="3">
    <location>
        <begin position="7"/>
        <end position="25"/>
    </location>
</feature>
<accession>A0A177CGD8</accession>
<dbReference type="GO" id="GO:0016705">
    <property type="term" value="F:oxidoreductase activity, acting on paired donors, with incorporation or reduction of molecular oxygen"/>
    <property type="evidence" value="ECO:0007669"/>
    <property type="project" value="InterPro"/>
</dbReference>
<evidence type="ECO:0000313" key="5">
    <source>
        <dbReference type="Proteomes" id="UP000077069"/>
    </source>
</evidence>
<evidence type="ECO:0000256" key="3">
    <source>
        <dbReference type="SAM" id="Phobius"/>
    </source>
</evidence>
<keyword evidence="2" id="KW-0479">Metal-binding</keyword>